<evidence type="ECO:0000259" key="2">
    <source>
        <dbReference type="Pfam" id="PF16571"/>
    </source>
</evidence>
<dbReference type="KEGG" id="cohn:KCTCHS21_33250"/>
<protein>
    <submittedName>
        <fullName evidence="3">Elongation factor G-binding protein</fullName>
    </submittedName>
</protein>
<dbReference type="InterPro" id="IPR032330">
    <property type="entry name" value="EF-G-binding_C"/>
</dbReference>
<organism evidence="3 4">
    <name type="scientific">Cohnella abietis</name>
    <dbReference type="NCBI Taxonomy" id="2507935"/>
    <lineage>
        <taxon>Bacteria</taxon>
        <taxon>Bacillati</taxon>
        <taxon>Bacillota</taxon>
        <taxon>Bacilli</taxon>
        <taxon>Bacillales</taxon>
        <taxon>Paenibacillaceae</taxon>
        <taxon>Cohnella</taxon>
    </lineage>
</organism>
<feature type="domain" description="Elongation factor G-binding protein N-terminal" evidence="1">
    <location>
        <begin position="5"/>
        <end position="87"/>
    </location>
</feature>
<name>A0A3T1D762_9BACL</name>
<dbReference type="EMBL" id="AP019400">
    <property type="protein sequence ID" value="BBI33926.1"/>
    <property type="molecule type" value="Genomic_DNA"/>
</dbReference>
<dbReference type="OrthoDB" id="1891078at2"/>
<dbReference type="AlphaFoldDB" id="A0A3T1D762"/>
<dbReference type="RefSeq" id="WP_130610415.1">
    <property type="nucleotide sequence ID" value="NZ_AP019400.1"/>
</dbReference>
<dbReference type="InterPro" id="IPR010841">
    <property type="entry name" value="EF-G-binding_N"/>
</dbReference>
<evidence type="ECO:0000259" key="1">
    <source>
        <dbReference type="Pfam" id="PF07299"/>
    </source>
</evidence>
<accession>A0A3T1D762</accession>
<dbReference type="InterPro" id="IPR038344">
    <property type="entry name" value="EF-G_N_sf"/>
</dbReference>
<sequence>MHTPFIENNQFNAIKNQTEILQQALRTASDRNVLKAVRYSATLKIDELFPDLEEDRKRHLVSMADMNSAEEFHNYLDSLEPWRAEFPPLTNKQFQKLFPKAKKLNAPDVETMDRRRLTYIGWTDIATNKMFLVFPRDGQFLGIEGRFTPTNKKGYCVICNSYDDLALFTVKTRPANSPPDYYKVYGHYVCLDGHACNTRITDTAALEKFIQSIKG</sequence>
<evidence type="ECO:0000313" key="4">
    <source>
        <dbReference type="Proteomes" id="UP000289856"/>
    </source>
</evidence>
<feature type="domain" description="Elongation factor G-binding protein C-terminal treble-clef zinc-finger" evidence="2">
    <location>
        <begin position="100"/>
        <end position="203"/>
    </location>
</feature>
<reference evidence="3 4" key="1">
    <citation type="submission" date="2019-01" db="EMBL/GenBank/DDBJ databases">
        <title>Complete genome sequence of Cohnella hallensis HS21 isolated from Korean fir (Abies koreana) rhizospheric soil.</title>
        <authorList>
            <person name="Jiang L."/>
            <person name="Kang S.W."/>
            <person name="Kim S."/>
            <person name="Jung J."/>
            <person name="Kim C.Y."/>
            <person name="Kim D.H."/>
            <person name="Kim S.W."/>
            <person name="Lee J."/>
        </authorList>
    </citation>
    <scope>NUCLEOTIDE SEQUENCE [LARGE SCALE GENOMIC DNA]</scope>
    <source>
        <strain evidence="3 4">HS21</strain>
    </source>
</reference>
<dbReference type="Pfam" id="PF16571">
    <property type="entry name" value="FBP_C"/>
    <property type="match status" value="1"/>
</dbReference>
<dbReference type="Proteomes" id="UP000289856">
    <property type="component" value="Chromosome"/>
</dbReference>
<keyword evidence="4" id="KW-1185">Reference proteome</keyword>
<dbReference type="Gene3D" id="1.20.1280.250">
    <property type="match status" value="1"/>
</dbReference>
<keyword evidence="3" id="KW-0251">Elongation factor</keyword>
<keyword evidence="3" id="KW-0648">Protein biosynthesis</keyword>
<evidence type="ECO:0000313" key="3">
    <source>
        <dbReference type="EMBL" id="BBI33926.1"/>
    </source>
</evidence>
<proteinExistence type="predicted"/>
<dbReference type="GO" id="GO:0003746">
    <property type="term" value="F:translation elongation factor activity"/>
    <property type="evidence" value="ECO:0007669"/>
    <property type="project" value="UniProtKB-KW"/>
</dbReference>
<gene>
    <name evidence="3" type="ORF">KCTCHS21_33250</name>
</gene>
<dbReference type="Pfam" id="PF07299">
    <property type="entry name" value="EF-G-binding_N"/>
    <property type="match status" value="1"/>
</dbReference>
<dbReference type="CDD" id="cd16342">
    <property type="entry name" value="FusC_FusB"/>
    <property type="match status" value="1"/>
</dbReference>